<dbReference type="EMBL" id="LR797242">
    <property type="protein sequence ID" value="CAB4196304.1"/>
    <property type="molecule type" value="Genomic_DNA"/>
</dbReference>
<protein>
    <submittedName>
        <fullName evidence="1">Uncharacterized protein</fullName>
    </submittedName>
</protein>
<sequence>MSDVVIAGDTSGSITLRSPAVSGSSVLTLPVATDTLVGKATTDTLTNKSIAVTQLTGTLPVANGGTGLTTVPHTVQVFTSGSGTYTLPANCKAIKVTMVGGGGGGGGGGQSSGVGGAGGTSTFGTSFLTAFGGATSGTPTAG</sequence>
<name>A0A6J5RWG1_9CAUD</name>
<gene>
    <name evidence="1" type="ORF">UFOVP1295_71</name>
</gene>
<proteinExistence type="predicted"/>
<reference evidence="1" key="1">
    <citation type="submission" date="2020-05" db="EMBL/GenBank/DDBJ databases">
        <authorList>
            <person name="Chiriac C."/>
            <person name="Salcher M."/>
            <person name="Ghai R."/>
            <person name="Kavagutti S V."/>
        </authorList>
    </citation>
    <scope>NUCLEOTIDE SEQUENCE</scope>
</reference>
<feature type="non-terminal residue" evidence="1">
    <location>
        <position position="142"/>
    </location>
</feature>
<organism evidence="1">
    <name type="scientific">uncultured Caudovirales phage</name>
    <dbReference type="NCBI Taxonomy" id="2100421"/>
    <lineage>
        <taxon>Viruses</taxon>
        <taxon>Duplodnaviria</taxon>
        <taxon>Heunggongvirae</taxon>
        <taxon>Uroviricota</taxon>
        <taxon>Caudoviricetes</taxon>
        <taxon>Peduoviridae</taxon>
        <taxon>Maltschvirus</taxon>
        <taxon>Maltschvirus maltsch</taxon>
    </lineage>
</organism>
<accession>A0A6J5RWG1</accession>
<evidence type="ECO:0000313" key="1">
    <source>
        <dbReference type="EMBL" id="CAB4196304.1"/>
    </source>
</evidence>